<evidence type="ECO:0000256" key="1">
    <source>
        <dbReference type="SAM" id="Coils"/>
    </source>
</evidence>
<accession>A0A8B8B429</accession>
<feature type="coiled-coil region" evidence="1">
    <location>
        <begin position="135"/>
        <end position="221"/>
    </location>
</feature>
<dbReference type="AlphaFoldDB" id="A0A8B8B429"/>
<reference evidence="4" key="1">
    <citation type="submission" date="2025-08" db="UniProtKB">
        <authorList>
            <consortium name="RefSeq"/>
        </authorList>
    </citation>
    <scope>IDENTIFICATION</scope>
    <source>
        <tissue evidence="4">Whole sample</tissue>
    </source>
</reference>
<name>A0A8B8B429_CRAVI</name>
<gene>
    <name evidence="4" type="primary">LOC111107115</name>
</gene>
<evidence type="ECO:0000313" key="4">
    <source>
        <dbReference type="RefSeq" id="XP_022297818.1"/>
    </source>
</evidence>
<keyword evidence="1" id="KW-0175">Coiled coil</keyword>
<dbReference type="InterPro" id="IPR011029">
    <property type="entry name" value="DEATH-like_dom_sf"/>
</dbReference>
<dbReference type="GeneID" id="111107115"/>
<feature type="region of interest" description="Disordered" evidence="2">
    <location>
        <begin position="87"/>
        <end position="107"/>
    </location>
</feature>
<dbReference type="RefSeq" id="XP_022297818.1">
    <property type="nucleotide sequence ID" value="XM_022442110.1"/>
</dbReference>
<sequence length="261" mass="30484">MSANFPSHLGLTDIGKVPMVSKLVDQLIAENIISEKQKRDLTTLISNQEKWRILLKIVEKEKSISKFQNVLLRTEYKDIVAVAKIPDSHGQKQKESRARERRMTGENTVDEHKLAAGATADDSIARLEKAMMDGFKQMNENFNRLRADVEILMNQNSEKDDEYQKQVKLNKELEEKLDKANEKLQDIEAIKRELQELKKKYEELRREHATLQEKIEQEEKYKTRVIDWKKEKDDLNKILTEKGKLIENLKSGVKKLTILLK</sequence>
<dbReference type="Proteomes" id="UP000694844">
    <property type="component" value="Chromosome 8"/>
</dbReference>
<organism evidence="3 4">
    <name type="scientific">Crassostrea virginica</name>
    <name type="common">Eastern oyster</name>
    <dbReference type="NCBI Taxonomy" id="6565"/>
    <lineage>
        <taxon>Eukaryota</taxon>
        <taxon>Metazoa</taxon>
        <taxon>Spiralia</taxon>
        <taxon>Lophotrochozoa</taxon>
        <taxon>Mollusca</taxon>
        <taxon>Bivalvia</taxon>
        <taxon>Autobranchia</taxon>
        <taxon>Pteriomorphia</taxon>
        <taxon>Ostreida</taxon>
        <taxon>Ostreoidea</taxon>
        <taxon>Ostreidae</taxon>
        <taxon>Crassostrea</taxon>
    </lineage>
</organism>
<evidence type="ECO:0000256" key="2">
    <source>
        <dbReference type="SAM" id="MobiDB-lite"/>
    </source>
</evidence>
<dbReference type="Gene3D" id="1.10.533.10">
    <property type="entry name" value="Death Domain, Fas"/>
    <property type="match status" value="1"/>
</dbReference>
<evidence type="ECO:0000313" key="3">
    <source>
        <dbReference type="Proteomes" id="UP000694844"/>
    </source>
</evidence>
<dbReference type="SUPFAM" id="SSF47986">
    <property type="entry name" value="DEATH domain"/>
    <property type="match status" value="1"/>
</dbReference>
<proteinExistence type="predicted"/>
<protein>
    <submittedName>
        <fullName evidence="4">Reticulocyte-binding protein 2 homolog a-like</fullName>
    </submittedName>
</protein>
<keyword evidence="3" id="KW-1185">Reference proteome</keyword>
<dbReference type="KEGG" id="cvn:111107115"/>